<dbReference type="GO" id="GO:0016705">
    <property type="term" value="F:oxidoreductase activity, acting on paired donors, with incorporation or reduction of molecular oxygen"/>
    <property type="evidence" value="ECO:0007669"/>
    <property type="project" value="InterPro"/>
</dbReference>
<dbReference type="NCBIfam" id="TIGR01790">
    <property type="entry name" value="carotene-cycl"/>
    <property type="match status" value="1"/>
</dbReference>
<evidence type="ECO:0000313" key="3">
    <source>
        <dbReference type="Proteomes" id="UP000321172"/>
    </source>
</evidence>
<dbReference type="InterPro" id="IPR010108">
    <property type="entry name" value="Lycopene_cyclase_b/e"/>
</dbReference>
<accession>A0A5B8S471</accession>
<dbReference type="EC" id="5.5.1.19" evidence="2"/>
<evidence type="ECO:0000256" key="1">
    <source>
        <dbReference type="ARBA" id="ARBA00006599"/>
    </source>
</evidence>
<dbReference type="GO" id="GO:0045436">
    <property type="term" value="F:lycopene beta cyclase activity"/>
    <property type="evidence" value="ECO:0007669"/>
    <property type="project" value="InterPro"/>
</dbReference>
<dbReference type="EMBL" id="CP042345">
    <property type="protein sequence ID" value="QEA15497.1"/>
    <property type="molecule type" value="Genomic_DNA"/>
</dbReference>
<comment type="similarity">
    <text evidence="1">Belongs to the lycopene cyclase family.</text>
</comment>
<keyword evidence="2" id="KW-0413">Isomerase</keyword>
<evidence type="ECO:0000313" key="2">
    <source>
        <dbReference type="EMBL" id="QEA15497.1"/>
    </source>
</evidence>
<dbReference type="GO" id="GO:0016117">
    <property type="term" value="P:carotenoid biosynthetic process"/>
    <property type="evidence" value="ECO:0007669"/>
    <property type="project" value="InterPro"/>
</dbReference>
<name>A0A5B8S471_9SPHN</name>
<dbReference type="Gene3D" id="3.50.50.60">
    <property type="entry name" value="FAD/NAD(P)-binding domain"/>
    <property type="match status" value="1"/>
</dbReference>
<dbReference type="InterPro" id="IPR008461">
    <property type="entry name" value="CrtY"/>
</dbReference>
<protein>
    <submittedName>
        <fullName evidence="2">Lycopene beta-cyclase CrtY</fullName>
        <ecNumber evidence="2">5.5.1.19</ecNumber>
    </submittedName>
</protein>
<organism evidence="2 3">
    <name type="scientific">Novosphingobium ginsenosidimutans</name>
    <dbReference type="NCBI Taxonomy" id="1176536"/>
    <lineage>
        <taxon>Bacteria</taxon>
        <taxon>Pseudomonadati</taxon>
        <taxon>Pseudomonadota</taxon>
        <taxon>Alphaproteobacteria</taxon>
        <taxon>Sphingomonadales</taxon>
        <taxon>Sphingomonadaceae</taxon>
        <taxon>Novosphingobium</taxon>
    </lineage>
</organism>
<sequence>MRKNRHDIAIAGGGLSGGLIALALRRARPELDIALLEAGPTPGGNHRWSWFASDLDSAAASLLGTMHLTRWDQGYDIRFPAYARTLTSSYHSLASTDFAAVLAQELAPGSIRCHAPVSALSAEGVVLKNGERIAARIVIDCRGFEPSRHLTGGWQVFMGRHLRTSEPHGLTRPVIMDAQVTQHGAYRFVYVLPLAHDELFIEDTYYADSPVLDRSTLERRIDAYCLQHGWSGEQLGHETGVLPVVTGGNFRAWQDSLRIAGVARAGARAGFVHPLTSYTLPQAVQTAHLIAREIDLPGEQLAARLEGEAARHWSTTGFYRMLGSMLFGAGAPDQRYRIFEHFYRLPEPAIERFYAARSTLADKARVLVGKPPVSVRGAIRALLASGAPMTERT</sequence>
<dbReference type="InterPro" id="IPR036188">
    <property type="entry name" value="FAD/NAD-bd_sf"/>
</dbReference>
<dbReference type="SUPFAM" id="SSF51905">
    <property type="entry name" value="FAD/NAD(P)-binding domain"/>
    <property type="match status" value="1"/>
</dbReference>
<reference evidence="2 3" key="1">
    <citation type="journal article" date="2013" name="J. Microbiol. Biotechnol.">
        <title>Novosphingobium ginsenosidimutans sp. nov., with the ability to convert ginsenoside.</title>
        <authorList>
            <person name="Kim J.K."/>
            <person name="He D."/>
            <person name="Liu Q.M."/>
            <person name="Park H.Y."/>
            <person name="Jung M.S."/>
            <person name="Yoon M.H."/>
            <person name="Kim S.C."/>
            <person name="Im W.T."/>
        </authorList>
    </citation>
    <scope>NUCLEOTIDE SEQUENCE [LARGE SCALE GENOMIC DNA]</scope>
    <source>
        <strain evidence="2 3">FW-6</strain>
    </source>
</reference>
<gene>
    <name evidence="2" type="primary">crtY</name>
    <name evidence="2" type="ORF">FRF71_04730</name>
</gene>
<dbReference type="Pfam" id="PF05834">
    <property type="entry name" value="Lycopene_cycl"/>
    <property type="match status" value="1"/>
</dbReference>
<dbReference type="KEGG" id="ngf:FRF71_04730"/>
<dbReference type="NCBIfam" id="TIGR01789">
    <property type="entry name" value="lycopene_cycl"/>
    <property type="match status" value="1"/>
</dbReference>
<keyword evidence="3" id="KW-1185">Reference proteome</keyword>
<proteinExistence type="inferred from homology"/>
<dbReference type="Proteomes" id="UP000321172">
    <property type="component" value="Chromosome"/>
</dbReference>
<dbReference type="AlphaFoldDB" id="A0A5B8S471"/>
<dbReference type="OrthoDB" id="5793379at2"/>
<dbReference type="RefSeq" id="WP_147089475.1">
    <property type="nucleotide sequence ID" value="NZ_BAABJD010000001.1"/>
</dbReference>